<evidence type="ECO:0008006" key="4">
    <source>
        <dbReference type="Google" id="ProtNLM"/>
    </source>
</evidence>
<dbReference type="AlphaFoldDB" id="A0AAV5VQK6"/>
<keyword evidence="1" id="KW-0472">Membrane</keyword>
<proteinExistence type="predicted"/>
<dbReference type="InterPro" id="IPR019426">
    <property type="entry name" value="7TM_GPCR_serpentine_rcpt_Srv"/>
</dbReference>
<evidence type="ECO:0000313" key="3">
    <source>
        <dbReference type="Proteomes" id="UP001432322"/>
    </source>
</evidence>
<evidence type="ECO:0000256" key="1">
    <source>
        <dbReference type="SAM" id="Phobius"/>
    </source>
</evidence>
<dbReference type="Proteomes" id="UP001432322">
    <property type="component" value="Unassembled WGS sequence"/>
</dbReference>
<gene>
    <name evidence="2" type="ORF">PFISCL1PPCAC_13183</name>
</gene>
<feature type="transmembrane region" description="Helical" evidence="1">
    <location>
        <begin position="55"/>
        <end position="74"/>
    </location>
</feature>
<accession>A0AAV5VQK6</accession>
<feature type="transmembrane region" description="Helical" evidence="1">
    <location>
        <begin position="86"/>
        <end position="112"/>
    </location>
</feature>
<keyword evidence="3" id="KW-1185">Reference proteome</keyword>
<evidence type="ECO:0000313" key="2">
    <source>
        <dbReference type="EMBL" id="GMT21886.1"/>
    </source>
</evidence>
<reference evidence="2" key="1">
    <citation type="submission" date="2023-10" db="EMBL/GenBank/DDBJ databases">
        <title>Genome assembly of Pristionchus species.</title>
        <authorList>
            <person name="Yoshida K."/>
            <person name="Sommer R.J."/>
        </authorList>
    </citation>
    <scope>NUCLEOTIDE SEQUENCE</scope>
    <source>
        <strain evidence="2">RS5133</strain>
    </source>
</reference>
<organism evidence="2 3">
    <name type="scientific">Pristionchus fissidentatus</name>
    <dbReference type="NCBI Taxonomy" id="1538716"/>
    <lineage>
        <taxon>Eukaryota</taxon>
        <taxon>Metazoa</taxon>
        <taxon>Ecdysozoa</taxon>
        <taxon>Nematoda</taxon>
        <taxon>Chromadorea</taxon>
        <taxon>Rhabditida</taxon>
        <taxon>Rhabditina</taxon>
        <taxon>Diplogasteromorpha</taxon>
        <taxon>Diplogasteroidea</taxon>
        <taxon>Neodiplogasteridae</taxon>
        <taxon>Pristionchus</taxon>
    </lineage>
</organism>
<feature type="non-terminal residue" evidence="2">
    <location>
        <position position="1"/>
    </location>
</feature>
<comment type="caution">
    <text evidence="2">The sequence shown here is derived from an EMBL/GenBank/DDBJ whole genome shotgun (WGS) entry which is preliminary data.</text>
</comment>
<name>A0AAV5VQK6_9BILA</name>
<dbReference type="PANTHER" id="PTHR31748">
    <property type="entry name" value="SERPENTINE RECEPTOR, CLASS V"/>
    <property type="match status" value="1"/>
</dbReference>
<protein>
    <recommendedName>
        <fullName evidence="4">G protein-coupled receptor</fullName>
    </recommendedName>
</protein>
<dbReference type="PANTHER" id="PTHR31748:SF1">
    <property type="entry name" value="SERPENTINE RECEPTOR, CLASS V"/>
    <property type="match status" value="1"/>
</dbReference>
<feature type="non-terminal residue" evidence="2">
    <location>
        <position position="115"/>
    </location>
</feature>
<dbReference type="Pfam" id="PF10323">
    <property type="entry name" value="7TM_GPCR_Srv"/>
    <property type="match status" value="1"/>
</dbReference>
<feature type="transmembrane region" description="Helical" evidence="1">
    <location>
        <begin position="6"/>
        <end position="24"/>
    </location>
</feature>
<sequence>VCQVGGIVDILAILVNYLLGILPARGYFLPFYLSTPTIGTTYLAFSWGIRYSQNITAIIMAVNRLTAILYPFRFRTFSDNSFKHGYFTMAGVIASVFVLYMVVNYSVVLIHFKRV</sequence>
<keyword evidence="1" id="KW-1133">Transmembrane helix</keyword>
<feature type="transmembrane region" description="Helical" evidence="1">
    <location>
        <begin position="31"/>
        <end position="49"/>
    </location>
</feature>
<dbReference type="EMBL" id="BTSY01000004">
    <property type="protein sequence ID" value="GMT21886.1"/>
    <property type="molecule type" value="Genomic_DNA"/>
</dbReference>
<keyword evidence="1" id="KW-0812">Transmembrane</keyword>